<dbReference type="AlphaFoldDB" id="A0A2C9CQ83"/>
<dbReference type="InterPro" id="IPR006429">
    <property type="entry name" value="Phage_lambda_portal"/>
</dbReference>
<dbReference type="EMBL" id="OCTN01000002">
    <property type="protein sequence ID" value="SOH93367.1"/>
    <property type="molecule type" value="Genomic_DNA"/>
</dbReference>
<dbReference type="GO" id="GO:0005198">
    <property type="term" value="F:structural molecule activity"/>
    <property type="evidence" value="ECO:0007669"/>
    <property type="project" value="InterPro"/>
</dbReference>
<evidence type="ECO:0000313" key="2">
    <source>
        <dbReference type="EMBL" id="SOH93367.1"/>
    </source>
</evidence>
<protein>
    <submittedName>
        <fullName evidence="2">Phage portal protein, lambda family</fullName>
    </submittedName>
</protein>
<evidence type="ECO:0000256" key="1">
    <source>
        <dbReference type="SAM" id="MobiDB-lite"/>
    </source>
</evidence>
<name>A0A2C9CQ83_9RHOB</name>
<feature type="region of interest" description="Disordered" evidence="1">
    <location>
        <begin position="30"/>
        <end position="50"/>
    </location>
</feature>
<dbReference type="Proteomes" id="UP000220034">
    <property type="component" value="Unassembled WGS sequence"/>
</dbReference>
<organism evidence="2 3">
    <name type="scientific">Pontivivens marinum</name>
    <dbReference type="NCBI Taxonomy" id="1690039"/>
    <lineage>
        <taxon>Bacteria</taxon>
        <taxon>Pseudomonadati</taxon>
        <taxon>Pseudomonadota</taxon>
        <taxon>Alphaproteobacteria</taxon>
        <taxon>Rhodobacterales</taxon>
        <taxon>Paracoccaceae</taxon>
        <taxon>Pontivivens</taxon>
    </lineage>
</organism>
<accession>A0A2C9CQ83</accession>
<evidence type="ECO:0000313" key="3">
    <source>
        <dbReference type="Proteomes" id="UP000220034"/>
    </source>
</evidence>
<dbReference type="NCBIfam" id="TIGR01539">
    <property type="entry name" value="portal_lambda"/>
    <property type="match status" value="1"/>
</dbReference>
<gene>
    <name evidence="2" type="ORF">SAMN06273572_10243</name>
</gene>
<reference evidence="3" key="1">
    <citation type="submission" date="2017-09" db="EMBL/GenBank/DDBJ databases">
        <authorList>
            <person name="Varghese N."/>
            <person name="Submissions S."/>
        </authorList>
    </citation>
    <scope>NUCLEOTIDE SEQUENCE [LARGE SCALE GENOMIC DNA]</scope>
    <source>
        <strain evidence="3">C7</strain>
    </source>
</reference>
<proteinExistence type="predicted"/>
<sequence>MAHFAPRAALRRAEAHTRYTALMNYDGASRGRRTKGWKAPASSADAAGYGSRRRLRQLSRDLVRNAPFAARAQHLITNNVVGGGFVPSINGAEDPQLRAVLDTHLGTTAIDAMGLNDLAACQRIAMNAVFESGELLVRRRMRLKSDGLTLPFQIELLEPDYLDETKQWNGGNEVIEGIEFDPWGRVVAYWLYDQHPGDVSRTINTKSRRYAAPEILHLRKLDRPGQARGVPWMAPVILTLGEMRDYQEAQITKQRMAALMAFFVESESDAGASRGTGASALDDIGPGAIIELATGQKVTATEPPKVDGYDQFMKQGLSAIASGLGLTYEALSGDLSGVNFSSARMGRMEMNRNIEVWQGHIIRAQFLTGIERWMREAWLLNFGKAADWQLSWTAPRPQLVDPTREIPAMVKEISAGLNSRHGVIRSLGRDPETIDAELQADTFSTAGEIDGE</sequence>
<keyword evidence="3" id="KW-1185">Reference proteome</keyword>
<dbReference type="Pfam" id="PF05136">
    <property type="entry name" value="Phage_portal_2"/>
    <property type="match status" value="1"/>
</dbReference>
<dbReference type="GO" id="GO:0019068">
    <property type="term" value="P:virion assembly"/>
    <property type="evidence" value="ECO:0007669"/>
    <property type="project" value="InterPro"/>
</dbReference>